<dbReference type="PROSITE" id="PS50883">
    <property type="entry name" value="EAL"/>
    <property type="match status" value="1"/>
</dbReference>
<feature type="domain" description="GGDEF" evidence="8">
    <location>
        <begin position="523"/>
        <end position="656"/>
    </location>
</feature>
<dbReference type="PROSITE" id="PS50887">
    <property type="entry name" value="GGDEF"/>
    <property type="match status" value="1"/>
</dbReference>
<dbReference type="InterPro" id="IPR029787">
    <property type="entry name" value="Nucleotide_cyclase"/>
</dbReference>
<dbReference type="Pfam" id="PF00563">
    <property type="entry name" value="EAL"/>
    <property type="match status" value="1"/>
</dbReference>
<dbReference type="CDD" id="cd01949">
    <property type="entry name" value="GGDEF"/>
    <property type="match status" value="1"/>
</dbReference>
<dbReference type="GO" id="GO:0016020">
    <property type="term" value="C:membrane"/>
    <property type="evidence" value="ECO:0007669"/>
    <property type="project" value="UniProtKB-SubCell"/>
</dbReference>
<dbReference type="GO" id="GO:0003824">
    <property type="term" value="F:catalytic activity"/>
    <property type="evidence" value="ECO:0007669"/>
    <property type="project" value="UniProtKB-ARBA"/>
</dbReference>
<dbReference type="SMART" id="SM00052">
    <property type="entry name" value="EAL"/>
    <property type="match status" value="1"/>
</dbReference>
<keyword evidence="3 5" id="KW-1133">Transmembrane helix</keyword>
<name>A0A916ULR3_9BURK</name>
<feature type="domain" description="EAL" evidence="7">
    <location>
        <begin position="665"/>
        <end position="917"/>
    </location>
</feature>
<evidence type="ECO:0000256" key="3">
    <source>
        <dbReference type="ARBA" id="ARBA00022989"/>
    </source>
</evidence>
<evidence type="ECO:0000259" key="6">
    <source>
        <dbReference type="PROSITE" id="PS50839"/>
    </source>
</evidence>
<dbReference type="PANTHER" id="PTHR44757:SF2">
    <property type="entry name" value="BIOFILM ARCHITECTURE MAINTENANCE PROTEIN MBAA"/>
    <property type="match status" value="1"/>
</dbReference>
<evidence type="ECO:0000313" key="9">
    <source>
        <dbReference type="EMBL" id="GGC76592.1"/>
    </source>
</evidence>
<keyword evidence="10" id="KW-1185">Reference proteome</keyword>
<dbReference type="PROSITE" id="PS50839">
    <property type="entry name" value="CHASE"/>
    <property type="match status" value="1"/>
</dbReference>
<dbReference type="PANTHER" id="PTHR44757">
    <property type="entry name" value="DIGUANYLATE CYCLASE DGCP"/>
    <property type="match status" value="1"/>
</dbReference>
<dbReference type="CDD" id="cd01948">
    <property type="entry name" value="EAL"/>
    <property type="match status" value="1"/>
</dbReference>
<dbReference type="InterPro" id="IPR042240">
    <property type="entry name" value="CHASE_sf"/>
</dbReference>
<dbReference type="InterPro" id="IPR000160">
    <property type="entry name" value="GGDEF_dom"/>
</dbReference>
<dbReference type="Pfam" id="PF03924">
    <property type="entry name" value="CHASE"/>
    <property type="match status" value="1"/>
</dbReference>
<dbReference type="InterPro" id="IPR001633">
    <property type="entry name" value="EAL_dom"/>
</dbReference>
<dbReference type="InterPro" id="IPR043128">
    <property type="entry name" value="Rev_trsase/Diguanyl_cyclase"/>
</dbReference>
<evidence type="ECO:0000313" key="10">
    <source>
        <dbReference type="Proteomes" id="UP000637423"/>
    </source>
</evidence>
<organism evidence="9 10">
    <name type="scientific">Undibacterium terreum</name>
    <dbReference type="NCBI Taxonomy" id="1224302"/>
    <lineage>
        <taxon>Bacteria</taxon>
        <taxon>Pseudomonadati</taxon>
        <taxon>Pseudomonadota</taxon>
        <taxon>Betaproteobacteria</taxon>
        <taxon>Burkholderiales</taxon>
        <taxon>Oxalobacteraceae</taxon>
        <taxon>Undibacterium</taxon>
    </lineage>
</organism>
<dbReference type="InterPro" id="IPR035919">
    <property type="entry name" value="EAL_sf"/>
</dbReference>
<dbReference type="Gene3D" id="3.30.70.270">
    <property type="match status" value="1"/>
</dbReference>
<feature type="transmembrane region" description="Helical" evidence="5">
    <location>
        <begin position="12"/>
        <end position="37"/>
    </location>
</feature>
<dbReference type="Gene3D" id="3.30.450.350">
    <property type="entry name" value="CHASE domain"/>
    <property type="match status" value="1"/>
</dbReference>
<feature type="transmembrane region" description="Helical" evidence="5">
    <location>
        <begin position="325"/>
        <end position="348"/>
    </location>
</feature>
<accession>A0A916ULR3</accession>
<dbReference type="GO" id="GO:0007165">
    <property type="term" value="P:signal transduction"/>
    <property type="evidence" value="ECO:0007669"/>
    <property type="project" value="UniProtKB-ARBA"/>
</dbReference>
<evidence type="ECO:0008006" key="11">
    <source>
        <dbReference type="Google" id="ProtNLM"/>
    </source>
</evidence>
<dbReference type="SUPFAM" id="SSF55073">
    <property type="entry name" value="Nucleotide cyclase"/>
    <property type="match status" value="1"/>
</dbReference>
<dbReference type="FunFam" id="3.30.70.270:FF:000001">
    <property type="entry name" value="Diguanylate cyclase domain protein"/>
    <property type="match status" value="1"/>
</dbReference>
<dbReference type="Pfam" id="PF00990">
    <property type="entry name" value="GGDEF"/>
    <property type="match status" value="1"/>
</dbReference>
<dbReference type="AlphaFoldDB" id="A0A916ULR3"/>
<evidence type="ECO:0000259" key="7">
    <source>
        <dbReference type="PROSITE" id="PS50883"/>
    </source>
</evidence>
<dbReference type="InterPro" id="IPR052155">
    <property type="entry name" value="Biofilm_reg_signaling"/>
</dbReference>
<dbReference type="EMBL" id="BMED01000002">
    <property type="protein sequence ID" value="GGC76592.1"/>
    <property type="molecule type" value="Genomic_DNA"/>
</dbReference>
<evidence type="ECO:0000256" key="4">
    <source>
        <dbReference type="ARBA" id="ARBA00023136"/>
    </source>
</evidence>
<reference evidence="9" key="1">
    <citation type="journal article" date="2014" name="Int. J. Syst. Evol. Microbiol.">
        <title>Complete genome sequence of Corynebacterium casei LMG S-19264T (=DSM 44701T), isolated from a smear-ripened cheese.</title>
        <authorList>
            <consortium name="US DOE Joint Genome Institute (JGI-PGF)"/>
            <person name="Walter F."/>
            <person name="Albersmeier A."/>
            <person name="Kalinowski J."/>
            <person name="Ruckert C."/>
        </authorList>
    </citation>
    <scope>NUCLEOTIDE SEQUENCE</scope>
    <source>
        <strain evidence="9">CGMCC 1.10998</strain>
    </source>
</reference>
<proteinExistence type="predicted"/>
<dbReference type="Proteomes" id="UP000637423">
    <property type="component" value="Unassembled WGS sequence"/>
</dbReference>
<reference evidence="9" key="2">
    <citation type="submission" date="2020-09" db="EMBL/GenBank/DDBJ databases">
        <authorList>
            <person name="Sun Q."/>
            <person name="Zhou Y."/>
        </authorList>
    </citation>
    <scope>NUCLEOTIDE SEQUENCE</scope>
    <source>
        <strain evidence="9">CGMCC 1.10998</strain>
    </source>
</reference>
<gene>
    <name evidence="9" type="ORF">GCM10011396_24780</name>
</gene>
<sequence>MIQIRGFSFFSIKAIPSALLTAIVCLSVTAGLCWLSLQVSRENVQRRLQESVFQHHASLQNELEHEVSRLESFASLYHISPNFDRYTFHSFAKIENQPWLVAKLFSKRVSPKDMPLFEAFVRTDTSVDVRGYPGFHILDKVAGEDALVALYLEPRQKLQSAHGLNLEKGFPEGSRRLRDSGLASSFVLSNVPPLLPGNNIVISMPVYETGLPVRTEAQRRIAFSGVFTTVISIDKLLPSLFAGSNLQLQKIQVLGSDLGAKPVTITLAGQKAATPAPTAANGLLHAGSIFGTQVSSFELPLTVPGQKWTVRYDMLSSDGLAETDAIWFILFIGSLFTAFATGFVYVTVRTGKIAHRLAKDMTKALHHSEDSLLETQRLAKMGSFQLTPDHRISAQTGNILELFGLPVTRKTDYFTQILAHMEAEDAIIFSDIVAAAFETSLHTHLIVQISAPGPAWLNLIIDSSGTETGFTLRVIAMDVTEKYLSEQKIKQLAYQDALTGLANRASLRIATEQALSGSRAQKSKLALLFLDLDRFKFINDSVGHDVGDQVLIEIAQRLRSAVKTRDFIARLGGDEFVILVDELDSDKDIRAIADRILSLVCAPMKLGQHTYYLTTSIGVAIADSGEPDADVLMKQADIAMYHSKEKGKNKYTIFSTDIAEALEKQTSLERELRVAMTDGTLVPYFQPQFRVSSHRLCGVETLLRWKHAKRGMVAAKDFIKVAEESGLIIQIGNQILIDVCKTIAKWNLPDDFVVGVNVSSLQFFQTGFVDFVIKTIEDAGIDPHRLEIEVTETMIMQDTDVAKTCLEQLNAYGVGISIDDFGTGYASLTYLRDFPVQRIKIDQRFVKGHTNNSKDQAIVKAISTLGHDFGMQVIAEGVETDEQLTSLGIIGCDMYQGWLRSTALPASAIEELLPQFEDETALAP</sequence>
<evidence type="ECO:0000256" key="1">
    <source>
        <dbReference type="ARBA" id="ARBA00004370"/>
    </source>
</evidence>
<evidence type="ECO:0000256" key="2">
    <source>
        <dbReference type="ARBA" id="ARBA00022692"/>
    </source>
</evidence>
<protein>
    <recommendedName>
        <fullName evidence="11">Diguanylate cyclase (GGDEF) domain-containing protein</fullName>
    </recommendedName>
</protein>
<feature type="domain" description="CHASE" evidence="6">
    <location>
        <begin position="150"/>
        <end position="240"/>
    </location>
</feature>
<dbReference type="InterPro" id="IPR006189">
    <property type="entry name" value="CHASE_dom"/>
</dbReference>
<keyword evidence="4 5" id="KW-0472">Membrane</keyword>
<evidence type="ECO:0000256" key="5">
    <source>
        <dbReference type="SAM" id="Phobius"/>
    </source>
</evidence>
<dbReference type="SUPFAM" id="SSF141868">
    <property type="entry name" value="EAL domain-like"/>
    <property type="match status" value="1"/>
</dbReference>
<comment type="caution">
    <text evidence="9">The sequence shown here is derived from an EMBL/GenBank/DDBJ whole genome shotgun (WGS) entry which is preliminary data.</text>
</comment>
<keyword evidence="2 5" id="KW-0812">Transmembrane</keyword>
<comment type="subcellular location">
    <subcellularLocation>
        <location evidence="1">Membrane</location>
    </subcellularLocation>
</comment>
<evidence type="ECO:0000259" key="8">
    <source>
        <dbReference type="PROSITE" id="PS50887"/>
    </source>
</evidence>
<dbReference type="NCBIfam" id="TIGR00254">
    <property type="entry name" value="GGDEF"/>
    <property type="match status" value="1"/>
</dbReference>
<dbReference type="SMART" id="SM00267">
    <property type="entry name" value="GGDEF"/>
    <property type="match status" value="1"/>
</dbReference>
<dbReference type="Gene3D" id="3.20.20.450">
    <property type="entry name" value="EAL domain"/>
    <property type="match status" value="1"/>
</dbReference>
<dbReference type="SMART" id="SM01079">
    <property type="entry name" value="CHASE"/>
    <property type="match status" value="1"/>
</dbReference>
<dbReference type="RefSeq" id="WP_188566347.1">
    <property type="nucleotide sequence ID" value="NZ_BMED01000002.1"/>
</dbReference>